<dbReference type="EMBL" id="CP046884">
    <property type="protein sequence ID" value="QNQ89671.1"/>
    <property type="molecule type" value="Genomic_DNA"/>
</dbReference>
<accession>A0A7H0SM96</accession>
<dbReference type="GO" id="GO:0008757">
    <property type="term" value="F:S-adenosylmethionine-dependent methyltransferase activity"/>
    <property type="evidence" value="ECO:0007669"/>
    <property type="project" value="InterPro"/>
</dbReference>
<dbReference type="Gene3D" id="3.40.50.150">
    <property type="entry name" value="Vaccinia Virus protein VP39"/>
    <property type="match status" value="1"/>
</dbReference>
<keyword evidence="2 5" id="KW-0489">Methyltransferase</keyword>
<dbReference type="InterPro" id="IPR051052">
    <property type="entry name" value="Diverse_substrate_MTase"/>
</dbReference>
<evidence type="ECO:0000313" key="6">
    <source>
        <dbReference type="Proteomes" id="UP000516320"/>
    </source>
</evidence>
<dbReference type="AlphaFoldDB" id="A0A7H0SM96"/>
<dbReference type="InterPro" id="IPR013216">
    <property type="entry name" value="Methyltransf_11"/>
</dbReference>
<name>A0A7H0SM96_9CORY</name>
<reference evidence="5 6" key="1">
    <citation type="submission" date="2019-12" db="EMBL/GenBank/DDBJ databases">
        <title>Corynebacterium sp. nov., isolated from feces of the Anser Albifrons in China.</title>
        <authorList>
            <person name="Liu Q."/>
        </authorList>
    </citation>
    <scope>NUCLEOTIDE SEQUENCE [LARGE SCALE GENOMIC DNA]</scope>
    <source>
        <strain evidence="5 6">4H37-19</strain>
    </source>
</reference>
<evidence type="ECO:0000256" key="3">
    <source>
        <dbReference type="ARBA" id="ARBA00022679"/>
    </source>
</evidence>
<dbReference type="Proteomes" id="UP000516320">
    <property type="component" value="Chromosome"/>
</dbReference>
<keyword evidence="3 5" id="KW-0808">Transferase</keyword>
<feature type="domain" description="Methyltransferase type 11" evidence="4">
    <location>
        <begin position="40"/>
        <end position="129"/>
    </location>
</feature>
<dbReference type="InterPro" id="IPR029063">
    <property type="entry name" value="SAM-dependent_MTases_sf"/>
</dbReference>
<keyword evidence="6" id="KW-1185">Reference proteome</keyword>
<proteinExistence type="inferred from homology"/>
<dbReference type="KEGG" id="cpoy:GP475_02700"/>
<dbReference type="PANTHER" id="PTHR44942:SF4">
    <property type="entry name" value="METHYLTRANSFERASE TYPE 11 DOMAIN-CONTAINING PROTEIN"/>
    <property type="match status" value="1"/>
</dbReference>
<evidence type="ECO:0000313" key="5">
    <source>
        <dbReference type="EMBL" id="QNQ89671.1"/>
    </source>
</evidence>
<dbReference type="SUPFAM" id="SSF53335">
    <property type="entry name" value="S-adenosyl-L-methionine-dependent methyltransferases"/>
    <property type="match status" value="1"/>
</dbReference>
<dbReference type="Pfam" id="PF08241">
    <property type="entry name" value="Methyltransf_11"/>
    <property type="match status" value="1"/>
</dbReference>
<evidence type="ECO:0000256" key="2">
    <source>
        <dbReference type="ARBA" id="ARBA00022603"/>
    </source>
</evidence>
<dbReference type="CDD" id="cd02440">
    <property type="entry name" value="AdoMet_MTases"/>
    <property type="match status" value="1"/>
</dbReference>
<protein>
    <submittedName>
        <fullName evidence="5">Methyltransferase domain-containing protein</fullName>
    </submittedName>
</protein>
<dbReference type="GO" id="GO:0032259">
    <property type="term" value="P:methylation"/>
    <property type="evidence" value="ECO:0007669"/>
    <property type="project" value="UniProtKB-KW"/>
</dbReference>
<dbReference type="PANTHER" id="PTHR44942">
    <property type="entry name" value="METHYLTRANSF_11 DOMAIN-CONTAINING PROTEIN"/>
    <property type="match status" value="1"/>
</dbReference>
<sequence length="260" mass="29453">MKNMSDLFHNGQSYAQFRPSYPAEVARRVAELSPGSSLAVDVGCGTGQFSTLIAPYFDRTVGCDPSSAQLQGRALAPGLDYLCADAGELPFRDHCVDLLSVAQAIHWVPLAKFNREACRVLKPGGILIVLSYATCYLVDKHLNALFQDFYWGPFHRFWEPERKIAESNLSGIDLPGKDIPQGETTLRKTMTYRDFRGYLETWSALKTAEQSGPEGRQEFEDFMTQLHRVWQPDQREIEVRWPLTIKITRMVDSVHQQNGH</sequence>
<comment type="similarity">
    <text evidence="1">Belongs to the methyltransferase superfamily.</text>
</comment>
<evidence type="ECO:0000259" key="4">
    <source>
        <dbReference type="Pfam" id="PF08241"/>
    </source>
</evidence>
<organism evidence="5 6">
    <name type="scientific">Corynebacterium poyangense</name>
    <dbReference type="NCBI Taxonomy" id="2684405"/>
    <lineage>
        <taxon>Bacteria</taxon>
        <taxon>Bacillati</taxon>
        <taxon>Actinomycetota</taxon>
        <taxon>Actinomycetes</taxon>
        <taxon>Mycobacteriales</taxon>
        <taxon>Corynebacteriaceae</taxon>
        <taxon>Corynebacterium</taxon>
    </lineage>
</organism>
<evidence type="ECO:0000256" key="1">
    <source>
        <dbReference type="ARBA" id="ARBA00008361"/>
    </source>
</evidence>
<gene>
    <name evidence="5" type="ORF">GP475_02700</name>
</gene>